<evidence type="ECO:0000313" key="3">
    <source>
        <dbReference type="Proteomes" id="UP001159428"/>
    </source>
</evidence>
<feature type="compositionally biased region" description="Low complexity" evidence="1">
    <location>
        <begin position="116"/>
        <end position="129"/>
    </location>
</feature>
<keyword evidence="3" id="KW-1185">Reference proteome</keyword>
<evidence type="ECO:0000256" key="1">
    <source>
        <dbReference type="SAM" id="MobiDB-lite"/>
    </source>
</evidence>
<comment type="caution">
    <text evidence="2">The sequence shown here is derived from an EMBL/GenBank/DDBJ whole genome shotgun (WGS) entry which is preliminary data.</text>
</comment>
<feature type="compositionally biased region" description="Polar residues" evidence="1">
    <location>
        <begin position="138"/>
        <end position="149"/>
    </location>
</feature>
<reference evidence="2 3" key="1">
    <citation type="submission" date="2022-05" db="EMBL/GenBank/DDBJ databases">
        <authorList>
            <consortium name="Genoscope - CEA"/>
            <person name="William W."/>
        </authorList>
    </citation>
    <scope>NUCLEOTIDE SEQUENCE [LARGE SCALE GENOMIC DNA]</scope>
</reference>
<dbReference type="AlphaFoldDB" id="A0AAU9XG16"/>
<evidence type="ECO:0000313" key="2">
    <source>
        <dbReference type="EMBL" id="CAH3145118.1"/>
    </source>
</evidence>
<accession>A0AAU9XG16</accession>
<sequence length="173" mass="20112">LRKDKRRTENDRKRTARKRTARKQQEYNDIDWQDLYHKNQLLTLRVGELELYINHHNILFKGKKDEKVRVVKAHIGSKILTSIVREKQTNIPLASDSNLESPDSDSDSNRVEGIVGSSSNSSELNDSGDQAADRQQLEQETIPESSTSRYGRKRTRVLRENYVPWNNIHVDTQ</sequence>
<organism evidence="2 3">
    <name type="scientific">Pocillopora meandrina</name>
    <dbReference type="NCBI Taxonomy" id="46732"/>
    <lineage>
        <taxon>Eukaryota</taxon>
        <taxon>Metazoa</taxon>
        <taxon>Cnidaria</taxon>
        <taxon>Anthozoa</taxon>
        <taxon>Hexacorallia</taxon>
        <taxon>Scleractinia</taxon>
        <taxon>Astrocoeniina</taxon>
        <taxon>Pocilloporidae</taxon>
        <taxon>Pocillopora</taxon>
    </lineage>
</organism>
<proteinExistence type="predicted"/>
<gene>
    <name evidence="2" type="ORF">PMEA_00022372</name>
</gene>
<protein>
    <recommendedName>
        <fullName evidence="4">BZIP domain-containing protein</fullName>
    </recommendedName>
</protein>
<feature type="region of interest" description="Disordered" evidence="1">
    <location>
        <begin position="94"/>
        <end position="153"/>
    </location>
</feature>
<feature type="non-terminal residue" evidence="2">
    <location>
        <position position="1"/>
    </location>
</feature>
<evidence type="ECO:0008006" key="4">
    <source>
        <dbReference type="Google" id="ProtNLM"/>
    </source>
</evidence>
<dbReference type="Proteomes" id="UP001159428">
    <property type="component" value="Unassembled WGS sequence"/>
</dbReference>
<feature type="compositionally biased region" description="Basic and acidic residues" evidence="1">
    <location>
        <begin position="1"/>
        <end position="13"/>
    </location>
</feature>
<dbReference type="EMBL" id="CALNXJ010000040">
    <property type="protein sequence ID" value="CAH3145118.1"/>
    <property type="molecule type" value="Genomic_DNA"/>
</dbReference>
<feature type="region of interest" description="Disordered" evidence="1">
    <location>
        <begin position="1"/>
        <end position="23"/>
    </location>
</feature>
<name>A0AAU9XG16_9CNID</name>